<comment type="subcellular location">
    <subcellularLocation>
        <location evidence="1">Endoplasmic reticulum membrane</location>
        <topology evidence="1">Multi-pass membrane protein</topology>
    </subcellularLocation>
</comment>
<accession>A0A397H229</accession>
<feature type="domain" description="Lunapark zinc ribbon" evidence="4">
    <location>
        <begin position="336"/>
        <end position="392"/>
    </location>
</feature>
<evidence type="ECO:0000256" key="2">
    <source>
        <dbReference type="SAM" id="Coils"/>
    </source>
</evidence>
<feature type="transmembrane region" description="Helical" evidence="1">
    <location>
        <begin position="163"/>
        <end position="182"/>
    </location>
</feature>
<keyword evidence="1" id="KW-0862">Zinc</keyword>
<dbReference type="RefSeq" id="XP_026614443.1">
    <property type="nucleotide sequence ID" value="XM_026757767.1"/>
</dbReference>
<dbReference type="GO" id="GO:0071788">
    <property type="term" value="P:endoplasmic reticulum tubular network maintenance"/>
    <property type="evidence" value="ECO:0007669"/>
    <property type="project" value="UniProtKB-UniRule"/>
</dbReference>
<evidence type="ECO:0000313" key="5">
    <source>
        <dbReference type="EMBL" id="RHZ55744.1"/>
    </source>
</evidence>
<dbReference type="Pfam" id="PF10058">
    <property type="entry name" value="Zn_ribbon_10"/>
    <property type="match status" value="1"/>
</dbReference>
<comment type="caution">
    <text evidence="1">Lacks conserved residue(s) required for the propagation of feature annotation.</text>
</comment>
<keyword evidence="1" id="KW-0256">Endoplasmic reticulum</keyword>
<feature type="coiled-coil region" evidence="2">
    <location>
        <begin position="190"/>
        <end position="217"/>
    </location>
</feature>
<keyword evidence="6" id="KW-1185">Reference proteome</keyword>
<protein>
    <recommendedName>
        <fullName evidence="1">Endoplasmic reticulum junction formation protein lunapark</fullName>
    </recommendedName>
</protein>
<dbReference type="OrthoDB" id="1725934at2759"/>
<dbReference type="Proteomes" id="UP000215305">
    <property type="component" value="Unassembled WGS sequence"/>
</dbReference>
<evidence type="ECO:0000256" key="3">
    <source>
        <dbReference type="SAM" id="MobiDB-lite"/>
    </source>
</evidence>
<comment type="similarity">
    <text evidence="1">Belongs to the lunapark family.</text>
</comment>
<keyword evidence="1" id="KW-1133">Transmembrane helix</keyword>
<dbReference type="GO" id="GO:0098826">
    <property type="term" value="C:endoplasmic reticulum tubular network membrane"/>
    <property type="evidence" value="ECO:0007669"/>
    <property type="project" value="UniProtKB-UniRule"/>
</dbReference>
<dbReference type="PANTHER" id="PTHR22166">
    <property type="entry name" value="ENDOPLASMIC RETICULUM JUNCTION FORMATION PROTEIN LUNAPARK"/>
    <property type="match status" value="1"/>
</dbReference>
<feature type="compositionally biased region" description="Low complexity" evidence="3">
    <location>
        <begin position="462"/>
        <end position="472"/>
    </location>
</feature>
<feature type="transmembrane region" description="Helical" evidence="1">
    <location>
        <begin position="18"/>
        <end position="38"/>
    </location>
</feature>
<comment type="domain">
    <text evidence="1">The C4-type zinc finger motif is necessary both for its ER three-way tubular junction localization and formation.</text>
</comment>
<feature type="transmembrane region" description="Helical" evidence="1">
    <location>
        <begin position="134"/>
        <end position="157"/>
    </location>
</feature>
<keyword evidence="1" id="KW-0863">Zinc-finger</keyword>
<keyword evidence="1" id="KW-0479">Metal-binding</keyword>
<comment type="function">
    <text evidence="1">Plays a role in determining ER morphology.</text>
</comment>
<evidence type="ECO:0000256" key="1">
    <source>
        <dbReference type="RuleBase" id="RU367073"/>
    </source>
</evidence>
<dbReference type="PANTHER" id="PTHR22166:SF12">
    <property type="entry name" value="ENDOPLASMIC RETICULUM JUNCTION FORMATION PROTEIN LUNAPARK"/>
    <property type="match status" value="1"/>
</dbReference>
<name>A0A397H229_ASPTH</name>
<reference evidence="5" key="1">
    <citation type="submission" date="2018-08" db="EMBL/GenBank/DDBJ databases">
        <title>Draft genome sequence of azole-resistant Aspergillus thermomutatus (Neosartorya pseudofischeri) strain HMR AF 39, isolated from a human nasal aspirate.</title>
        <authorList>
            <person name="Parent-Michaud M."/>
            <person name="Dufresne P.J."/>
            <person name="Fournier E."/>
            <person name="Martineau C."/>
            <person name="Moreira S."/>
            <person name="Perkins V."/>
            <person name="De Repentigny L."/>
            <person name="Dufresne S.F."/>
        </authorList>
    </citation>
    <scope>NUCLEOTIDE SEQUENCE [LARGE SCALE GENOMIC DNA]</scope>
    <source>
        <strain evidence="5">HMR AF 39</strain>
    </source>
</reference>
<feature type="compositionally biased region" description="Pro residues" evidence="3">
    <location>
        <begin position="279"/>
        <end position="296"/>
    </location>
</feature>
<evidence type="ECO:0000259" key="4">
    <source>
        <dbReference type="Pfam" id="PF10058"/>
    </source>
</evidence>
<dbReference type="EMBL" id="NKHU02000096">
    <property type="protein sequence ID" value="RHZ55744.1"/>
    <property type="molecule type" value="Genomic_DNA"/>
</dbReference>
<dbReference type="GO" id="GO:0008270">
    <property type="term" value="F:zinc ion binding"/>
    <property type="evidence" value="ECO:0007669"/>
    <property type="project" value="UniProtKB-KW"/>
</dbReference>
<feature type="region of interest" description="Disordered" evidence="3">
    <location>
        <begin position="403"/>
        <end position="490"/>
    </location>
</feature>
<dbReference type="GeneID" id="38126122"/>
<sequence>MAGSVDSREEWRSRGWSVLKLLINFLIIVIAACQASTLNTSRPSSSSITSTLEFEVSSLFQPQNVFAVVSSDFYRYYSLLSIQEPPVMVSLWPWKGEDNSPASFEKALSALSTKITQTTNRLDLHRQHARRFKALWTLYTTFAYLLYSIILALVLGWQNWGVTEYAAIIGGPVLIYAVRAGASKFFDYRISKTQRHLDDLQKQRDETIEKLKVATKYNSTQQLLEKYGGESPKPPRPKGGDEKRKTDAKRKQPSTPQQPVMRTGLPPPPTANIRRPTPAQSPVPSPGQPQSPPPYPIQGQPQPRSLHPPPPPAFDEPGFAPNAFPSAPQYVEHSRWYDRLLDVLLGEDETQPKNRMALICATCRLVNGQAPPGVKTLEELGRWRCGSCGAWNGEESEAKKMLAGMRNQARSADGAWESVAKPDSDSHSAGDATDEAVMVATSEDEQVESRSSGVESQDEADQQPQEQETPEASGGGKSGRGRPKGNRRKG</sequence>
<dbReference type="GO" id="GO:1903373">
    <property type="term" value="P:positive regulation of endoplasmic reticulum tubular network organization"/>
    <property type="evidence" value="ECO:0007669"/>
    <property type="project" value="UniProtKB-UniRule"/>
</dbReference>
<keyword evidence="1" id="KW-0472">Membrane</keyword>
<comment type="caution">
    <text evidence="5">The sequence shown here is derived from an EMBL/GenBank/DDBJ whole genome shotgun (WGS) entry which is preliminary data.</text>
</comment>
<dbReference type="AlphaFoldDB" id="A0A397H229"/>
<feature type="compositionally biased region" description="Basic residues" evidence="3">
    <location>
        <begin position="479"/>
        <end position="490"/>
    </location>
</feature>
<gene>
    <name evidence="5" type="ORF">CDV56_104148</name>
</gene>
<organism evidence="5 6">
    <name type="scientific">Aspergillus thermomutatus</name>
    <name type="common">Neosartorya pseudofischeri</name>
    <dbReference type="NCBI Taxonomy" id="41047"/>
    <lineage>
        <taxon>Eukaryota</taxon>
        <taxon>Fungi</taxon>
        <taxon>Dikarya</taxon>
        <taxon>Ascomycota</taxon>
        <taxon>Pezizomycotina</taxon>
        <taxon>Eurotiomycetes</taxon>
        <taxon>Eurotiomycetidae</taxon>
        <taxon>Eurotiales</taxon>
        <taxon>Aspergillaceae</taxon>
        <taxon>Aspergillus</taxon>
        <taxon>Aspergillus subgen. Fumigati</taxon>
    </lineage>
</organism>
<keyword evidence="1" id="KW-0812">Transmembrane</keyword>
<dbReference type="InterPro" id="IPR019273">
    <property type="entry name" value="Lunapark_Znf"/>
</dbReference>
<dbReference type="STRING" id="41047.A0A397H229"/>
<dbReference type="VEuPathDB" id="FungiDB:CDV56_104148"/>
<feature type="region of interest" description="Disordered" evidence="3">
    <location>
        <begin position="219"/>
        <end position="326"/>
    </location>
</feature>
<evidence type="ECO:0000313" key="6">
    <source>
        <dbReference type="Proteomes" id="UP000215305"/>
    </source>
</evidence>
<proteinExistence type="inferred from homology"/>
<dbReference type="InterPro" id="IPR040115">
    <property type="entry name" value="Lnp"/>
</dbReference>
<keyword evidence="2" id="KW-0175">Coiled coil</keyword>